<organism evidence="4 5">
    <name type="scientific">Saccharopolyspora rosea</name>
    <dbReference type="NCBI Taxonomy" id="524884"/>
    <lineage>
        <taxon>Bacteria</taxon>
        <taxon>Bacillati</taxon>
        <taxon>Actinomycetota</taxon>
        <taxon>Actinomycetes</taxon>
        <taxon>Pseudonocardiales</taxon>
        <taxon>Pseudonocardiaceae</taxon>
        <taxon>Saccharopolyspora</taxon>
    </lineage>
</organism>
<dbReference type="Pfam" id="PF17853">
    <property type="entry name" value="GGDEF_2"/>
    <property type="match status" value="1"/>
</dbReference>
<comment type="similarity">
    <text evidence="1">Belongs to the CdaR family.</text>
</comment>
<dbReference type="InterPro" id="IPR041522">
    <property type="entry name" value="CdaR_GGDEF"/>
</dbReference>
<evidence type="ECO:0000313" key="4">
    <source>
        <dbReference type="EMBL" id="MFD0921847.1"/>
    </source>
</evidence>
<reference evidence="5" key="1">
    <citation type="journal article" date="2019" name="Int. J. Syst. Evol. Microbiol.">
        <title>The Global Catalogue of Microorganisms (GCM) 10K type strain sequencing project: providing services to taxonomists for standard genome sequencing and annotation.</title>
        <authorList>
            <consortium name="The Broad Institute Genomics Platform"/>
            <consortium name="The Broad Institute Genome Sequencing Center for Infectious Disease"/>
            <person name="Wu L."/>
            <person name="Ma J."/>
        </authorList>
    </citation>
    <scope>NUCLEOTIDE SEQUENCE [LARGE SCALE GENOMIC DNA]</scope>
    <source>
        <strain evidence="5">CCUG 56401</strain>
    </source>
</reference>
<evidence type="ECO:0000313" key="5">
    <source>
        <dbReference type="Proteomes" id="UP001597018"/>
    </source>
</evidence>
<comment type="caution">
    <text evidence="4">The sequence shown here is derived from an EMBL/GenBank/DDBJ whole genome shotgun (WGS) entry which is preliminary data.</text>
</comment>
<name>A0ABW3FVN4_9PSEU</name>
<dbReference type="EMBL" id="JBHTIW010000016">
    <property type="protein sequence ID" value="MFD0921847.1"/>
    <property type="molecule type" value="Genomic_DNA"/>
</dbReference>
<dbReference type="PANTHER" id="PTHR33744">
    <property type="entry name" value="CARBOHYDRATE DIACID REGULATOR"/>
    <property type="match status" value="1"/>
</dbReference>
<dbReference type="PANTHER" id="PTHR33744:SF1">
    <property type="entry name" value="DNA-BINDING TRANSCRIPTIONAL ACTIVATOR ADER"/>
    <property type="match status" value="1"/>
</dbReference>
<feature type="domain" description="PucR C-terminal helix-turn-helix" evidence="2">
    <location>
        <begin position="429"/>
        <end position="487"/>
    </location>
</feature>
<keyword evidence="5" id="KW-1185">Reference proteome</keyword>
<sequence length="492" mass="53549">MLAVGDGGSAARGELERLRLLHRDATGRDGLERLVRRVARELGATAVLLDPRRRVLHAFPEEPPGPVLRSITAGVERMLTGGARSLAIDAGSERVWAFALGPEPASPVLVVVGEQAGSAAHGPFLDDALRLLRLCWENWAGRRRAGRLDRADRAVREAVLHMLMVGQQQAAHQTASALGHALPESVRVAVVEAASGIREVLAARLAEATRGRAWIVRCPVYSGHLIALVPADGRDDERVPFGELFSPSDRISVGASRTAHLHQVPAAYRQAFHALARARTGPRWQATFRPDTDLAAVVGCRGRRWAEGVLAPLTGHRPRRPQDPTAEELRATLRSWLAFHRHAARQLKIHRNTLAARIDKIEGLLGQDLHGLAGRAGTDLALRLLDAVGEEPADDDRWDDLGAILAASAVRAWANRFLRPLVQAPSGVLDTARVWIENGTHLESTAAVLGISVPAVRKRLHRAEEALERSLLRSPSACYDLHFAFRADAQRS</sequence>
<feature type="domain" description="CdaR GGDEF-like" evidence="3">
    <location>
        <begin position="170"/>
        <end position="275"/>
    </location>
</feature>
<evidence type="ECO:0000259" key="2">
    <source>
        <dbReference type="Pfam" id="PF13556"/>
    </source>
</evidence>
<evidence type="ECO:0000259" key="3">
    <source>
        <dbReference type="Pfam" id="PF17853"/>
    </source>
</evidence>
<dbReference type="RefSeq" id="WP_345601796.1">
    <property type="nucleotide sequence ID" value="NZ_BAABLT010000051.1"/>
</dbReference>
<dbReference type="InterPro" id="IPR051448">
    <property type="entry name" value="CdaR-like_regulators"/>
</dbReference>
<dbReference type="Proteomes" id="UP001597018">
    <property type="component" value="Unassembled WGS sequence"/>
</dbReference>
<protein>
    <submittedName>
        <fullName evidence="4">Helix-turn-helix domain-containing protein</fullName>
    </submittedName>
</protein>
<gene>
    <name evidence="4" type="ORF">ACFQ16_19060</name>
</gene>
<dbReference type="InterPro" id="IPR042070">
    <property type="entry name" value="PucR_C-HTH_sf"/>
</dbReference>
<dbReference type="Gene3D" id="1.10.10.2840">
    <property type="entry name" value="PucR C-terminal helix-turn-helix domain"/>
    <property type="match status" value="2"/>
</dbReference>
<proteinExistence type="inferred from homology"/>
<dbReference type="InterPro" id="IPR025736">
    <property type="entry name" value="PucR_C-HTH_dom"/>
</dbReference>
<feature type="domain" description="PucR C-terminal helix-turn-helix" evidence="2">
    <location>
        <begin position="329"/>
        <end position="384"/>
    </location>
</feature>
<dbReference type="Pfam" id="PF13556">
    <property type="entry name" value="HTH_30"/>
    <property type="match status" value="2"/>
</dbReference>
<evidence type="ECO:0000256" key="1">
    <source>
        <dbReference type="ARBA" id="ARBA00006754"/>
    </source>
</evidence>
<accession>A0ABW3FVN4</accession>